<dbReference type="AlphaFoldDB" id="A0A6B0UKX3"/>
<accession>A0A6B0UKX3</accession>
<protein>
    <submittedName>
        <fullName evidence="1">Putative secreted protein</fullName>
    </submittedName>
</protein>
<dbReference type="EMBL" id="GIFC01008324">
    <property type="protein sequence ID" value="MXU90407.1"/>
    <property type="molecule type" value="Transcribed_RNA"/>
</dbReference>
<sequence length="114" mass="12280">MYRGGGKFRAPPRRRLVLACRYVALSLGHSFCFSARMCLTLFRLLRTELHIPHGGSLLAGLASYPGLQTHKSTRAFGAGTGVRLSSAGAPFRKLGRVSSSNDFLEDFGSCSSVS</sequence>
<proteinExistence type="predicted"/>
<name>A0A6B0UKX3_IXORI</name>
<organism evidence="1">
    <name type="scientific">Ixodes ricinus</name>
    <name type="common">Common tick</name>
    <name type="synonym">Acarus ricinus</name>
    <dbReference type="NCBI Taxonomy" id="34613"/>
    <lineage>
        <taxon>Eukaryota</taxon>
        <taxon>Metazoa</taxon>
        <taxon>Ecdysozoa</taxon>
        <taxon>Arthropoda</taxon>
        <taxon>Chelicerata</taxon>
        <taxon>Arachnida</taxon>
        <taxon>Acari</taxon>
        <taxon>Parasitiformes</taxon>
        <taxon>Ixodida</taxon>
        <taxon>Ixodoidea</taxon>
        <taxon>Ixodidae</taxon>
        <taxon>Ixodinae</taxon>
        <taxon>Ixodes</taxon>
    </lineage>
</organism>
<reference evidence="1" key="1">
    <citation type="submission" date="2019-12" db="EMBL/GenBank/DDBJ databases">
        <title>An insight into the sialome of adult female Ixodes ricinus ticks feeding for 6 days.</title>
        <authorList>
            <person name="Perner J."/>
            <person name="Ribeiro J.M.C."/>
        </authorList>
    </citation>
    <scope>NUCLEOTIDE SEQUENCE</scope>
    <source>
        <strain evidence="1">Semi-engorged</strain>
        <tissue evidence="1">Salivary glands</tissue>
    </source>
</reference>
<evidence type="ECO:0000313" key="1">
    <source>
        <dbReference type="EMBL" id="MXU90407.1"/>
    </source>
</evidence>